<dbReference type="AlphaFoldDB" id="A0A1W1DGV2"/>
<name>A0A1W1DGV2_9ZZZZ</name>
<sequence>MGMNLDKEVSELHKLDTCVIHHFEKSFGSMVLNLDHHLHL</sequence>
<organism evidence="2">
    <name type="scientific">hydrothermal vent metagenome</name>
    <dbReference type="NCBI Taxonomy" id="652676"/>
    <lineage>
        <taxon>unclassified sequences</taxon>
        <taxon>metagenomes</taxon>
        <taxon>ecological metagenomes</taxon>
    </lineage>
</organism>
<evidence type="ECO:0000313" key="1">
    <source>
        <dbReference type="EMBL" id="SFV80137.1"/>
    </source>
</evidence>
<gene>
    <name evidence="1" type="ORF">MNB_SUP05-13-145</name>
    <name evidence="2" type="ORF">MNB_SUP05-13-320</name>
</gene>
<accession>A0A1W1DGV2</accession>
<dbReference type="EMBL" id="FPHU01000049">
    <property type="protein sequence ID" value="SFV80137.1"/>
    <property type="molecule type" value="Genomic_DNA"/>
</dbReference>
<dbReference type="EMBL" id="FPHU01000080">
    <property type="protein sequence ID" value="SFV80473.1"/>
    <property type="molecule type" value="Genomic_DNA"/>
</dbReference>
<reference evidence="2" key="1">
    <citation type="submission" date="2016-10" db="EMBL/GenBank/DDBJ databases">
        <authorList>
            <person name="de Groot N.N."/>
        </authorList>
    </citation>
    <scope>NUCLEOTIDE SEQUENCE</scope>
</reference>
<proteinExistence type="predicted"/>
<protein>
    <submittedName>
        <fullName evidence="2">Uncharacterized protein</fullName>
    </submittedName>
</protein>
<evidence type="ECO:0000313" key="2">
    <source>
        <dbReference type="EMBL" id="SFV80473.1"/>
    </source>
</evidence>